<dbReference type="STRING" id="106634.TVD_10175"/>
<evidence type="ECO:0000313" key="1">
    <source>
        <dbReference type="EMBL" id="AKJ95701.1"/>
    </source>
</evidence>
<dbReference type="PATRIC" id="fig|106634.4.peg.2084"/>
<gene>
    <name evidence="1" type="ORF">TVD_10175</name>
</gene>
<dbReference type="Proteomes" id="UP000064201">
    <property type="component" value="Chromosome"/>
</dbReference>
<reference evidence="1 2" key="1">
    <citation type="submission" date="2015-04" db="EMBL/GenBank/DDBJ databases">
        <title>Complete Sequence for the Genome of the Thioalkalivibrio versutus D301.</title>
        <authorList>
            <person name="Mu T."/>
            <person name="Zhou J."/>
            <person name="Xu X."/>
        </authorList>
    </citation>
    <scope>NUCLEOTIDE SEQUENCE [LARGE SCALE GENOMIC DNA]</scope>
    <source>
        <strain evidence="1 2">D301</strain>
    </source>
</reference>
<name>A0A0G3GA96_9GAMM</name>
<dbReference type="OrthoDB" id="8563147at2"/>
<dbReference type="PANTHER" id="PTHR37691">
    <property type="entry name" value="BLR3518 PROTEIN"/>
    <property type="match status" value="1"/>
</dbReference>
<dbReference type="KEGG" id="tvr:TVD_10175"/>
<protein>
    <submittedName>
        <fullName evidence="1">Uncharacterized protein</fullName>
    </submittedName>
</protein>
<dbReference type="Pfam" id="PF02635">
    <property type="entry name" value="DsrE"/>
    <property type="match status" value="1"/>
</dbReference>
<dbReference type="EMBL" id="CP011367">
    <property type="protein sequence ID" value="AKJ95701.1"/>
    <property type="molecule type" value="Genomic_DNA"/>
</dbReference>
<dbReference type="PANTHER" id="PTHR37691:SF1">
    <property type="entry name" value="BLR3518 PROTEIN"/>
    <property type="match status" value="1"/>
</dbReference>
<proteinExistence type="predicted"/>
<dbReference type="InterPro" id="IPR003787">
    <property type="entry name" value="Sulphur_relay_DsrE/F-like"/>
</dbReference>
<dbReference type="Gene3D" id="3.40.1260.10">
    <property type="entry name" value="DsrEFH-like"/>
    <property type="match status" value="1"/>
</dbReference>
<evidence type="ECO:0000313" key="2">
    <source>
        <dbReference type="Proteomes" id="UP000064201"/>
    </source>
</evidence>
<accession>A0A0G3GA96</accession>
<dbReference type="RefSeq" id="WP_047251544.1">
    <property type="nucleotide sequence ID" value="NZ_CP011367.1"/>
</dbReference>
<organism evidence="1 2">
    <name type="scientific">Thioalkalivibrio versutus</name>
    <dbReference type="NCBI Taxonomy" id="106634"/>
    <lineage>
        <taxon>Bacteria</taxon>
        <taxon>Pseudomonadati</taxon>
        <taxon>Pseudomonadota</taxon>
        <taxon>Gammaproteobacteria</taxon>
        <taxon>Chromatiales</taxon>
        <taxon>Ectothiorhodospiraceae</taxon>
        <taxon>Thioalkalivibrio</taxon>
    </lineage>
</organism>
<dbReference type="InterPro" id="IPR027396">
    <property type="entry name" value="DsrEFH-like"/>
</dbReference>
<dbReference type="AlphaFoldDB" id="A0A0G3GA96"/>
<dbReference type="SUPFAM" id="SSF75169">
    <property type="entry name" value="DsrEFH-like"/>
    <property type="match status" value="1"/>
</dbReference>
<keyword evidence="2" id="KW-1185">Reference proteome</keyword>
<sequence length="152" mass="16441">MGAAIGPVVMAQAGETPAPWGAAAPVEQDYQGLRAVYDVTAGTPEALQNVLDHAAYLSRMVEDDPFDSHIVLVVHGGALDLFAREHFAAHEQLMTRARGLTLNGVIEYRVCQAGAARRGYAPEDFHGFASVVPMADAEIIRLQQQEGYGYMR</sequence>